<keyword evidence="1" id="KW-0539">Nucleus</keyword>
<protein>
    <recommendedName>
        <fullName evidence="2">SCAN box domain-containing protein</fullName>
    </recommendedName>
</protein>
<evidence type="ECO:0000259" key="2">
    <source>
        <dbReference type="PROSITE" id="PS50804"/>
    </source>
</evidence>
<keyword evidence="4" id="KW-1185">Reference proteome</keyword>
<evidence type="ECO:0000256" key="1">
    <source>
        <dbReference type="ARBA" id="ARBA00023242"/>
    </source>
</evidence>
<evidence type="ECO:0000313" key="4">
    <source>
        <dbReference type="Proteomes" id="UP000694406"/>
    </source>
</evidence>
<dbReference type="InterPro" id="IPR050916">
    <property type="entry name" value="SCAN-C2H2_zinc_finger"/>
</dbReference>
<accession>A0A8C5RUM0</accession>
<dbReference type="AlphaFoldDB" id="A0A8C5RUM0"/>
<dbReference type="PROSITE" id="PS50804">
    <property type="entry name" value="SCAN_BOX"/>
    <property type="match status" value="1"/>
</dbReference>
<dbReference type="FunFam" id="1.10.4020.10:FF:000001">
    <property type="entry name" value="zinc finger protein 263 isoform X1"/>
    <property type="match status" value="1"/>
</dbReference>
<reference evidence="3" key="2">
    <citation type="submission" date="2025-09" db="UniProtKB">
        <authorList>
            <consortium name="Ensembl"/>
        </authorList>
    </citation>
    <scope>IDENTIFICATION</scope>
</reference>
<dbReference type="SMART" id="SM00431">
    <property type="entry name" value="SCAN"/>
    <property type="match status" value="1"/>
</dbReference>
<dbReference type="InterPro" id="IPR038269">
    <property type="entry name" value="SCAN_sf"/>
</dbReference>
<dbReference type="Pfam" id="PF02023">
    <property type="entry name" value="SCAN"/>
    <property type="match status" value="1"/>
</dbReference>
<dbReference type="Ensembl" id="ENSLLTT00000008948.1">
    <property type="protein sequence ID" value="ENSLLTP00000008622.1"/>
    <property type="gene ID" value="ENSLLTG00000006580.1"/>
</dbReference>
<dbReference type="SUPFAM" id="SSF47353">
    <property type="entry name" value="Retrovirus capsid dimerization domain-like"/>
    <property type="match status" value="1"/>
</dbReference>
<dbReference type="Gene3D" id="1.10.4020.10">
    <property type="entry name" value="DNA breaking-rejoining enzymes"/>
    <property type="match status" value="1"/>
</dbReference>
<dbReference type="Proteomes" id="UP000694406">
    <property type="component" value="Unplaced"/>
</dbReference>
<reference evidence="3" key="1">
    <citation type="submission" date="2025-08" db="UniProtKB">
        <authorList>
            <consortium name="Ensembl"/>
        </authorList>
    </citation>
    <scope>IDENTIFICATION</scope>
</reference>
<sequence>MAGEHRNPAGLDLQLDANVEDGLKVEVHKEAEPKKEVVERPLRIASERAKESAERVTAEAIKQEPAANPEDCCLEVEEEKFMTGKQSPVTEPGNEQLLKVEGSVHSEAELSSLEETSDVGLHRRQNRIIQPLLHIGEEARPLVNSACAKDKTEFIEVGEEGLEVTDASLDIERQCFRQFCYQDAEGPREVCGMLWKLCHRWLQPERRSKSQILELVILEQFLSILPEEMQNWVRAGHPETCFQAVSLAENFLGRQQGTERGERQGLWPFKEATVDFHGTVGPPMESSEWPVFRENKEEDVPLLGKDFSAFQPKNSKRKG</sequence>
<evidence type="ECO:0000313" key="3">
    <source>
        <dbReference type="Ensembl" id="ENSLLTP00000008622.1"/>
    </source>
</evidence>
<proteinExistence type="predicted"/>
<dbReference type="PANTHER" id="PTHR45935:SF15">
    <property type="entry name" value="SCAN BOX DOMAIN-CONTAINING PROTEIN"/>
    <property type="match status" value="1"/>
</dbReference>
<dbReference type="CDD" id="cd07936">
    <property type="entry name" value="SCAN"/>
    <property type="match status" value="1"/>
</dbReference>
<feature type="domain" description="SCAN box" evidence="2">
    <location>
        <begin position="173"/>
        <end position="251"/>
    </location>
</feature>
<organism evidence="3 4">
    <name type="scientific">Laticauda laticaudata</name>
    <name type="common">Blue-ringed sea krait</name>
    <name type="synonym">Blue-lipped sea krait</name>
    <dbReference type="NCBI Taxonomy" id="8630"/>
    <lineage>
        <taxon>Eukaryota</taxon>
        <taxon>Metazoa</taxon>
        <taxon>Chordata</taxon>
        <taxon>Craniata</taxon>
        <taxon>Vertebrata</taxon>
        <taxon>Euteleostomi</taxon>
        <taxon>Lepidosauria</taxon>
        <taxon>Squamata</taxon>
        <taxon>Bifurcata</taxon>
        <taxon>Unidentata</taxon>
        <taxon>Episquamata</taxon>
        <taxon>Toxicofera</taxon>
        <taxon>Serpentes</taxon>
        <taxon>Colubroidea</taxon>
        <taxon>Elapidae</taxon>
        <taxon>Laticaudinae</taxon>
        <taxon>Laticauda</taxon>
    </lineage>
</organism>
<dbReference type="InterPro" id="IPR003309">
    <property type="entry name" value="SCAN_dom"/>
</dbReference>
<dbReference type="GeneTree" id="ENSGT00940000154715"/>
<dbReference type="PANTHER" id="PTHR45935">
    <property type="entry name" value="PROTEIN ZBED8-RELATED"/>
    <property type="match status" value="1"/>
</dbReference>
<name>A0A8C5RUM0_LATLA</name>